<evidence type="ECO:0000259" key="11">
    <source>
        <dbReference type="PROSITE" id="PS51192"/>
    </source>
</evidence>
<dbReference type="Gene3D" id="4.10.1000.10">
    <property type="entry name" value="Zinc finger, CCCH-type"/>
    <property type="match status" value="1"/>
</dbReference>
<dbReference type="GO" id="GO:0005524">
    <property type="term" value="F:ATP binding"/>
    <property type="evidence" value="ECO:0007669"/>
    <property type="project" value="UniProtKB-KW"/>
</dbReference>
<dbReference type="SMART" id="SM00490">
    <property type="entry name" value="HELICc"/>
    <property type="match status" value="1"/>
</dbReference>
<dbReference type="SMART" id="SM00487">
    <property type="entry name" value="DEXDc"/>
    <property type="match status" value="1"/>
</dbReference>
<keyword evidence="2" id="KW-0547">Nucleotide-binding</keyword>
<dbReference type="GO" id="GO:0003723">
    <property type="term" value="F:RNA binding"/>
    <property type="evidence" value="ECO:0007669"/>
    <property type="project" value="TreeGrafter"/>
</dbReference>
<feature type="domain" description="C3H1-type" evidence="10">
    <location>
        <begin position="725"/>
        <end position="751"/>
    </location>
</feature>
<dbReference type="SUPFAM" id="SSF90229">
    <property type="entry name" value="CCCH zinc finger"/>
    <property type="match status" value="1"/>
</dbReference>
<dbReference type="PANTHER" id="PTHR18934">
    <property type="entry name" value="ATP-DEPENDENT RNA HELICASE"/>
    <property type="match status" value="1"/>
</dbReference>
<dbReference type="CDD" id="cd17917">
    <property type="entry name" value="DEXHc_RHA-like"/>
    <property type="match status" value="1"/>
</dbReference>
<name>A0AAD6EJR8_9POAL</name>
<keyword evidence="5" id="KW-0347">Helicase</keyword>
<dbReference type="GO" id="GO:0016787">
    <property type="term" value="F:hydrolase activity"/>
    <property type="evidence" value="ECO:0007669"/>
    <property type="project" value="UniProtKB-KW"/>
</dbReference>
<gene>
    <name evidence="13" type="ORF">LUZ61_016107</name>
</gene>
<keyword evidence="7" id="KW-0067">ATP-binding</keyword>
<evidence type="ECO:0000256" key="1">
    <source>
        <dbReference type="ARBA" id="ARBA00022723"/>
    </source>
</evidence>
<dbReference type="Proteomes" id="UP001210211">
    <property type="component" value="Unassembled WGS sequence"/>
</dbReference>
<dbReference type="InterPro" id="IPR036855">
    <property type="entry name" value="Znf_CCCH_sf"/>
</dbReference>
<dbReference type="GO" id="GO:0004386">
    <property type="term" value="F:helicase activity"/>
    <property type="evidence" value="ECO:0007669"/>
    <property type="project" value="UniProtKB-KW"/>
</dbReference>
<dbReference type="PROSITE" id="PS51192">
    <property type="entry name" value="HELICASE_ATP_BIND_1"/>
    <property type="match status" value="1"/>
</dbReference>
<evidence type="ECO:0000313" key="13">
    <source>
        <dbReference type="EMBL" id="KAJ3686943.1"/>
    </source>
</evidence>
<keyword evidence="1 9" id="KW-0479">Metal-binding</keyword>
<dbReference type="PANTHER" id="PTHR18934:SF221">
    <property type="entry name" value="ATP-DEPENDENT RNA HELICASE DHX34-RELATED"/>
    <property type="match status" value="1"/>
</dbReference>
<proteinExistence type="predicted"/>
<evidence type="ECO:0000256" key="5">
    <source>
        <dbReference type="ARBA" id="ARBA00022806"/>
    </source>
</evidence>
<feature type="zinc finger region" description="C3H1-type" evidence="9">
    <location>
        <begin position="752"/>
        <end position="780"/>
    </location>
</feature>
<dbReference type="Pfam" id="PF00271">
    <property type="entry name" value="Helicase_C"/>
    <property type="match status" value="1"/>
</dbReference>
<evidence type="ECO:0000256" key="2">
    <source>
        <dbReference type="ARBA" id="ARBA00022741"/>
    </source>
</evidence>
<dbReference type="Gene3D" id="3.40.50.300">
    <property type="entry name" value="P-loop containing nucleotide triphosphate hydrolases"/>
    <property type="match status" value="2"/>
</dbReference>
<comment type="caution">
    <text evidence="13">The sequence shown here is derived from an EMBL/GenBank/DDBJ whole genome shotgun (WGS) entry which is preliminary data.</text>
</comment>
<evidence type="ECO:0000256" key="6">
    <source>
        <dbReference type="ARBA" id="ARBA00022833"/>
    </source>
</evidence>
<dbReference type="InterPro" id="IPR000571">
    <property type="entry name" value="Znf_CCCH"/>
</dbReference>
<reference evidence="13 14" key="1">
    <citation type="journal article" date="2022" name="Cell">
        <title>Repeat-based holocentromeres influence genome architecture and karyotype evolution.</title>
        <authorList>
            <person name="Hofstatter P.G."/>
            <person name="Thangavel G."/>
            <person name="Lux T."/>
            <person name="Neumann P."/>
            <person name="Vondrak T."/>
            <person name="Novak P."/>
            <person name="Zhang M."/>
            <person name="Costa L."/>
            <person name="Castellani M."/>
            <person name="Scott A."/>
            <person name="Toegelov H."/>
            <person name="Fuchs J."/>
            <person name="Mata-Sucre Y."/>
            <person name="Dias Y."/>
            <person name="Vanzela A.L.L."/>
            <person name="Huettel B."/>
            <person name="Almeida C.C.S."/>
            <person name="Simkova H."/>
            <person name="Souza G."/>
            <person name="Pedrosa-Harand A."/>
            <person name="Macas J."/>
            <person name="Mayer K.F.X."/>
            <person name="Houben A."/>
            <person name="Marques A."/>
        </authorList>
    </citation>
    <scope>NUCLEOTIDE SEQUENCE [LARGE SCALE GENOMIC DNA]</scope>
    <source>
        <strain evidence="13">RhyTen1mFocal</strain>
    </source>
</reference>
<dbReference type="SMART" id="SM00356">
    <property type="entry name" value="ZnF_C3H1"/>
    <property type="match status" value="2"/>
</dbReference>
<dbReference type="SUPFAM" id="SSF52540">
    <property type="entry name" value="P-loop containing nucleoside triphosphate hydrolases"/>
    <property type="match status" value="1"/>
</dbReference>
<dbReference type="PROSITE" id="PS50103">
    <property type="entry name" value="ZF_C3H1"/>
    <property type="match status" value="2"/>
</dbReference>
<dbReference type="GO" id="GO:0003677">
    <property type="term" value="F:DNA binding"/>
    <property type="evidence" value="ECO:0007669"/>
    <property type="project" value="UniProtKB-KW"/>
</dbReference>
<keyword evidence="4" id="KW-0378">Hydrolase</keyword>
<feature type="zinc finger region" description="C3H1-type" evidence="9">
    <location>
        <begin position="725"/>
        <end position="751"/>
    </location>
</feature>
<keyword evidence="8" id="KW-0238">DNA-binding</keyword>
<protein>
    <submittedName>
        <fullName evidence="13">Uncharacterized protein</fullName>
    </submittedName>
</protein>
<feature type="domain" description="Helicase C-terminal" evidence="12">
    <location>
        <begin position="235"/>
        <end position="400"/>
    </location>
</feature>
<dbReference type="AlphaFoldDB" id="A0AAD6EJR8"/>
<evidence type="ECO:0000256" key="7">
    <source>
        <dbReference type="ARBA" id="ARBA00022840"/>
    </source>
</evidence>
<evidence type="ECO:0000256" key="9">
    <source>
        <dbReference type="PROSITE-ProRule" id="PRU00723"/>
    </source>
</evidence>
<evidence type="ECO:0000256" key="3">
    <source>
        <dbReference type="ARBA" id="ARBA00022771"/>
    </source>
</evidence>
<dbReference type="GO" id="GO:0008270">
    <property type="term" value="F:zinc ion binding"/>
    <property type="evidence" value="ECO:0007669"/>
    <property type="project" value="UniProtKB-KW"/>
</dbReference>
<evidence type="ECO:0000256" key="4">
    <source>
        <dbReference type="ARBA" id="ARBA00022801"/>
    </source>
</evidence>
<keyword evidence="14" id="KW-1185">Reference proteome</keyword>
<keyword evidence="3 9" id="KW-0863">Zinc-finger</keyword>
<dbReference type="InterPro" id="IPR001650">
    <property type="entry name" value="Helicase_C-like"/>
</dbReference>
<evidence type="ECO:0000313" key="14">
    <source>
        <dbReference type="Proteomes" id="UP001210211"/>
    </source>
</evidence>
<evidence type="ECO:0000259" key="12">
    <source>
        <dbReference type="PROSITE" id="PS51194"/>
    </source>
</evidence>
<dbReference type="InterPro" id="IPR027417">
    <property type="entry name" value="P-loop_NTPase"/>
</dbReference>
<dbReference type="PROSITE" id="PS51194">
    <property type="entry name" value="HELICASE_CTER"/>
    <property type="match status" value="1"/>
</dbReference>
<dbReference type="EMBL" id="JAMRDG010000002">
    <property type="protein sequence ID" value="KAJ3686943.1"/>
    <property type="molecule type" value="Genomic_DNA"/>
</dbReference>
<feature type="domain" description="Helicase ATP-binding" evidence="11">
    <location>
        <begin position="14"/>
        <end position="178"/>
    </location>
</feature>
<dbReference type="CDD" id="cd18791">
    <property type="entry name" value="SF2_C_RHA"/>
    <property type="match status" value="1"/>
</dbReference>
<evidence type="ECO:0000259" key="10">
    <source>
        <dbReference type="PROSITE" id="PS50103"/>
    </source>
</evidence>
<sequence length="1002" mass="113955">MAVLPVVAFRERIVEKIKQNRVTLIVGETGCGKSSQIPRFLLEEGMEPILCTQPRRLAVVAIARTVAKALDCEVGGDVGYHIGHSNVSDRNSKRSRIVFKTAGVLLEQMRDKGVAALQYKVIILDEVHERSVESDLVLACIKRFLMKKQDFRLVLMSATADIGRYREYFSGLGRDERVEVIAIPSSPQHVIYQRNVSYLEEVGNILEMNIDSISSRFSSWNSLADAKLSGEEHHLIHKLILHLHSKEMDIEKGILVFLPTYYALEEQWNHLKTLASTFEVHILHRSIDINQALQAMTASKTRRKVILATNIAESSVTIPNVAYVIDSCRSLQVYWDHRRKTNMPQLVWVSKSQGEQRRGRTGRTCDGEVYRLVPRSFYHSLEDHESPAILRLSLREQVLMICCAESKAINDPKVLLKKVLDPPDTQLVEEALKHLVDINALEELQSARPRYEPTFYGRLVDGLPLSFEASVLSLKFGEVSLIREGVLIGIMQDVQPLPIVHPFGNQGLFSSYIDNFFGDESRSSLPLKNEDICMGNLCAFQFWQRIFKDSHRLERMKQIANKNKTFVSDSLILNNRLEEEWCVLHNLVQSALNHISEIYDDVVSTLHRYRPTFLTKINLPSYFEPLSFSHTCQLPVHDEQCQIVEAFSSVNLKDEETNSQKLVSANNACQAVPYVGPRDFKTLTIAENFQKILKEMKVEQAGISQDNVVLGEGYTNDNITSLESDTSTTLCKFFVNGMCNKGIWCEFSHSLQAERPLCKFFLSPQGCRNGVLCFYSHDLGARPCVSYSSPRVQSSPKESLQEDKMISPHTFINSLTRSQDAYILILSDKDLKFPSKLTRYNNTRKLITTTSLAFSPESASLVPGANIIWDVTDISSVITEANGKQLLVPWSEVGCVVWCVDFDVKETSWHIEIHEFFEKLAVRALVNQLYNLRVVLTMNNVNFAQFQVERLARETFFFLIESFPFDEEKLLTFNHVYGPLRPMQVSSPISYVFDLHLPAYAT</sequence>
<dbReference type="InterPro" id="IPR011545">
    <property type="entry name" value="DEAD/DEAH_box_helicase_dom"/>
</dbReference>
<feature type="domain" description="C3H1-type" evidence="10">
    <location>
        <begin position="752"/>
        <end position="780"/>
    </location>
</feature>
<keyword evidence="6 9" id="KW-0862">Zinc</keyword>
<evidence type="ECO:0000256" key="8">
    <source>
        <dbReference type="ARBA" id="ARBA00023125"/>
    </source>
</evidence>
<accession>A0AAD6EJR8</accession>
<dbReference type="Pfam" id="PF00270">
    <property type="entry name" value="DEAD"/>
    <property type="match status" value="1"/>
</dbReference>
<dbReference type="InterPro" id="IPR014001">
    <property type="entry name" value="Helicase_ATP-bd"/>
</dbReference>
<organism evidence="13 14">
    <name type="scientific">Rhynchospora tenuis</name>
    <dbReference type="NCBI Taxonomy" id="198213"/>
    <lineage>
        <taxon>Eukaryota</taxon>
        <taxon>Viridiplantae</taxon>
        <taxon>Streptophyta</taxon>
        <taxon>Embryophyta</taxon>
        <taxon>Tracheophyta</taxon>
        <taxon>Spermatophyta</taxon>
        <taxon>Magnoliopsida</taxon>
        <taxon>Liliopsida</taxon>
        <taxon>Poales</taxon>
        <taxon>Cyperaceae</taxon>
        <taxon>Cyperoideae</taxon>
        <taxon>Rhynchosporeae</taxon>
        <taxon>Rhynchospora</taxon>
    </lineage>
</organism>